<dbReference type="Pfam" id="PF00015">
    <property type="entry name" value="MCPsignal"/>
    <property type="match status" value="1"/>
</dbReference>
<dbReference type="PANTHER" id="PTHR32089:SF112">
    <property type="entry name" value="LYSOZYME-LIKE PROTEIN-RELATED"/>
    <property type="match status" value="1"/>
</dbReference>
<proteinExistence type="predicted"/>
<comment type="caution">
    <text evidence="3">The sequence shown here is derived from an EMBL/GenBank/DDBJ whole genome shotgun (WGS) entry which is preliminary data.</text>
</comment>
<dbReference type="AlphaFoldDB" id="A0A644XSJ4"/>
<dbReference type="GO" id="GO:0016020">
    <property type="term" value="C:membrane"/>
    <property type="evidence" value="ECO:0007669"/>
    <property type="project" value="InterPro"/>
</dbReference>
<dbReference type="GO" id="GO:0007165">
    <property type="term" value="P:signal transduction"/>
    <property type="evidence" value="ECO:0007669"/>
    <property type="project" value="UniProtKB-KW"/>
</dbReference>
<protein>
    <recommendedName>
        <fullName evidence="2">Methyl-accepting transducer domain-containing protein</fullName>
    </recommendedName>
</protein>
<dbReference type="PROSITE" id="PS50111">
    <property type="entry name" value="CHEMOTAXIS_TRANSDUC_2"/>
    <property type="match status" value="1"/>
</dbReference>
<organism evidence="3">
    <name type="scientific">bioreactor metagenome</name>
    <dbReference type="NCBI Taxonomy" id="1076179"/>
    <lineage>
        <taxon>unclassified sequences</taxon>
        <taxon>metagenomes</taxon>
        <taxon>ecological metagenomes</taxon>
    </lineage>
</organism>
<evidence type="ECO:0000313" key="3">
    <source>
        <dbReference type="EMBL" id="MPM19212.1"/>
    </source>
</evidence>
<dbReference type="SUPFAM" id="SSF58104">
    <property type="entry name" value="Methyl-accepting chemotaxis protein (MCP) signaling domain"/>
    <property type="match status" value="1"/>
</dbReference>
<dbReference type="PANTHER" id="PTHR32089">
    <property type="entry name" value="METHYL-ACCEPTING CHEMOTAXIS PROTEIN MCPB"/>
    <property type="match status" value="1"/>
</dbReference>
<name>A0A644XSJ4_9ZZZZ</name>
<feature type="domain" description="Methyl-accepting transducer" evidence="2">
    <location>
        <begin position="131"/>
        <end position="283"/>
    </location>
</feature>
<gene>
    <name evidence="3" type="ORF">SDC9_65630</name>
</gene>
<keyword evidence="1" id="KW-0807">Transducer</keyword>
<evidence type="ECO:0000259" key="2">
    <source>
        <dbReference type="PROSITE" id="PS50111"/>
    </source>
</evidence>
<reference evidence="3" key="1">
    <citation type="submission" date="2019-08" db="EMBL/GenBank/DDBJ databases">
        <authorList>
            <person name="Kucharzyk K."/>
            <person name="Murdoch R.W."/>
            <person name="Higgins S."/>
            <person name="Loffler F."/>
        </authorList>
    </citation>
    <scope>NUCLEOTIDE SEQUENCE</scope>
</reference>
<dbReference type="EMBL" id="VSSQ01003133">
    <property type="protein sequence ID" value="MPM19212.1"/>
    <property type="molecule type" value="Genomic_DNA"/>
</dbReference>
<accession>A0A644XSJ4</accession>
<dbReference type="SMART" id="SM00283">
    <property type="entry name" value="MA"/>
    <property type="match status" value="1"/>
</dbReference>
<evidence type="ECO:0000256" key="1">
    <source>
        <dbReference type="ARBA" id="ARBA00023224"/>
    </source>
</evidence>
<dbReference type="Gene3D" id="1.10.287.950">
    <property type="entry name" value="Methyl-accepting chemotaxis protein"/>
    <property type="match status" value="1"/>
</dbReference>
<dbReference type="Pfam" id="PF05651">
    <property type="entry name" value="Diacid_rec"/>
    <property type="match status" value="1"/>
</dbReference>
<dbReference type="InterPro" id="IPR004089">
    <property type="entry name" value="MCPsignal_dom"/>
</dbReference>
<sequence length="283" mass="30277">MTWKHKIPQELAQKVVNLLYEAIGCNVNIMGNGGEIIATMQKNRLGNIHEGGRRVVAGESDYVSINEEMAKMMNGVLPGYMGPIELEGQRIGCIGITGDPEFVKPMQKLAVMIILEELAKDKANKTKQTMITNIAGKIQDASASIQEASAGAQEIASTSRALENAARKIDGNVNEINRVIDLVGNIVQQTNLLGLNAAIEAARAGEHGRGFSIVADEVRKLSADSAKSLKDVRIVLDEIKCSMDAITRGAGQTVVTTGEQASALQVIGANIVEINDEVQVMVN</sequence>
<dbReference type="InterPro" id="IPR008599">
    <property type="entry name" value="Diacid_rec"/>
</dbReference>